<accession>A0A379LJT8</accession>
<sequence>MLKKALVLFSVLPLTAMAAPVVEGTYVSGTNKRVHLSSFNYEGSKHYELFLANLIGDSSFVIASKAKPIQDNQAVVFSVPESGYLDYQPNLGCQVEVSFTPNEIQLKSLNNCTSVEKAFNGSYVYSKQSSVVPKKYQGSWGECEYPKTGRSQAFLSDNEGSSNGTQSFKVIKVTPYSSNLLSVTGAFNYESDPVVHTVEYKYLPNKDVQTKADWNDSFTTYKKCRD</sequence>
<dbReference type="RefSeq" id="WP_028858072.1">
    <property type="nucleotide sequence ID" value="NZ_CAJHAQ010000001.1"/>
</dbReference>
<dbReference type="AlphaFoldDB" id="A0A379LJT8"/>
<evidence type="ECO:0000313" key="3">
    <source>
        <dbReference type="Proteomes" id="UP000254123"/>
    </source>
</evidence>
<feature type="signal peptide" evidence="1">
    <location>
        <begin position="1"/>
        <end position="18"/>
    </location>
</feature>
<organism evidence="2 3">
    <name type="scientific">Psychrobacter phenylpyruvicus</name>
    <dbReference type="NCBI Taxonomy" id="29432"/>
    <lineage>
        <taxon>Bacteria</taxon>
        <taxon>Pseudomonadati</taxon>
        <taxon>Pseudomonadota</taxon>
        <taxon>Gammaproteobacteria</taxon>
        <taxon>Moraxellales</taxon>
        <taxon>Moraxellaceae</taxon>
        <taxon>Psychrobacter</taxon>
    </lineage>
</organism>
<name>A0A379LJT8_9GAMM</name>
<keyword evidence="1" id="KW-0732">Signal</keyword>
<protein>
    <submittedName>
        <fullName evidence="2">Uncharacterized protein</fullName>
    </submittedName>
</protein>
<gene>
    <name evidence="2" type="ORF">NCTC10526_01222</name>
</gene>
<reference evidence="2 3" key="1">
    <citation type="submission" date="2018-06" db="EMBL/GenBank/DDBJ databases">
        <authorList>
            <consortium name="Pathogen Informatics"/>
            <person name="Doyle S."/>
        </authorList>
    </citation>
    <scope>NUCLEOTIDE SEQUENCE [LARGE SCALE GENOMIC DNA]</scope>
    <source>
        <strain evidence="2 3">NCTC10526</strain>
    </source>
</reference>
<dbReference type="EMBL" id="UGVC01000001">
    <property type="protein sequence ID" value="SUD90876.1"/>
    <property type="molecule type" value="Genomic_DNA"/>
</dbReference>
<feature type="chain" id="PRO_5016814244" evidence="1">
    <location>
        <begin position="19"/>
        <end position="226"/>
    </location>
</feature>
<dbReference type="Proteomes" id="UP000254123">
    <property type="component" value="Unassembled WGS sequence"/>
</dbReference>
<proteinExistence type="predicted"/>
<keyword evidence="3" id="KW-1185">Reference proteome</keyword>
<evidence type="ECO:0000256" key="1">
    <source>
        <dbReference type="SAM" id="SignalP"/>
    </source>
</evidence>
<evidence type="ECO:0000313" key="2">
    <source>
        <dbReference type="EMBL" id="SUD90876.1"/>
    </source>
</evidence>